<dbReference type="Pfam" id="PF00205">
    <property type="entry name" value="TPP_enzyme_M"/>
    <property type="match status" value="1"/>
</dbReference>
<dbReference type="PROSITE" id="PS00187">
    <property type="entry name" value="TPP_ENZYMES"/>
    <property type="match status" value="1"/>
</dbReference>
<evidence type="ECO:0000256" key="9">
    <source>
        <dbReference type="ARBA" id="ARBA00023052"/>
    </source>
</evidence>
<dbReference type="Pfam" id="PF02775">
    <property type="entry name" value="TPP_enzyme_C"/>
    <property type="match status" value="1"/>
</dbReference>
<gene>
    <name evidence="16" type="ORF">FHR86_000075</name>
</gene>
<evidence type="ECO:0000256" key="6">
    <source>
        <dbReference type="ARBA" id="ARBA00022679"/>
    </source>
</evidence>
<dbReference type="PANTHER" id="PTHR18968:SF13">
    <property type="entry name" value="ACETOLACTATE SYNTHASE CATALYTIC SUBUNIT, MITOCHONDRIAL"/>
    <property type="match status" value="1"/>
</dbReference>
<dbReference type="InterPro" id="IPR029035">
    <property type="entry name" value="DHS-like_NAD/FAD-binding_dom"/>
</dbReference>
<dbReference type="NCBIfam" id="TIGR00118">
    <property type="entry name" value="acolac_lg"/>
    <property type="match status" value="1"/>
</dbReference>
<feature type="domain" description="Thiamine pyrophosphate enzyme N-terminal TPP-binding" evidence="15">
    <location>
        <begin position="55"/>
        <end position="169"/>
    </location>
</feature>
<keyword evidence="8 12" id="KW-0460">Magnesium</keyword>
<dbReference type="Gene3D" id="3.40.50.970">
    <property type="match status" value="2"/>
</dbReference>
<evidence type="ECO:0000256" key="12">
    <source>
        <dbReference type="RuleBase" id="RU003591"/>
    </source>
</evidence>
<dbReference type="CDD" id="cd07035">
    <property type="entry name" value="TPP_PYR_POX_like"/>
    <property type="match status" value="1"/>
</dbReference>
<comment type="cofactor">
    <cofactor evidence="12">
        <name>thiamine diphosphate</name>
        <dbReference type="ChEBI" id="CHEBI:58937"/>
    </cofactor>
    <text evidence="12">Binds 1 thiamine pyrophosphate per subunit.</text>
</comment>
<dbReference type="InterPro" id="IPR039368">
    <property type="entry name" value="AHAS_TPP"/>
</dbReference>
<dbReference type="SUPFAM" id="SSF52467">
    <property type="entry name" value="DHS-like NAD/FAD-binding domain"/>
    <property type="match status" value="1"/>
</dbReference>
<reference evidence="16 17" key="1">
    <citation type="submission" date="2020-03" db="EMBL/GenBank/DDBJ databases">
        <title>Genomic Encyclopedia of Type Strains, Phase III (KMG-III): the genomes of soil and plant-associated and newly described type strains.</title>
        <authorList>
            <person name="Whitman W."/>
        </authorList>
    </citation>
    <scope>NUCLEOTIDE SEQUENCE [LARGE SCALE GENOMIC DNA]</scope>
    <source>
        <strain evidence="16 17">CECT 4207</strain>
    </source>
</reference>
<comment type="catalytic activity">
    <reaction evidence="11 12">
        <text>2 pyruvate + H(+) = (2S)-2-acetolactate + CO2</text>
        <dbReference type="Rhea" id="RHEA:25249"/>
        <dbReference type="ChEBI" id="CHEBI:15361"/>
        <dbReference type="ChEBI" id="CHEBI:15378"/>
        <dbReference type="ChEBI" id="CHEBI:16526"/>
        <dbReference type="ChEBI" id="CHEBI:58476"/>
        <dbReference type="EC" id="2.2.1.6"/>
    </reaction>
</comment>
<evidence type="ECO:0000259" key="13">
    <source>
        <dbReference type="Pfam" id="PF00205"/>
    </source>
</evidence>
<evidence type="ECO:0000256" key="10">
    <source>
        <dbReference type="ARBA" id="ARBA00023304"/>
    </source>
</evidence>
<organism evidence="16 17">
    <name type="scientific">Paenarthrobacter ilicis</name>
    <dbReference type="NCBI Taxonomy" id="43665"/>
    <lineage>
        <taxon>Bacteria</taxon>
        <taxon>Bacillati</taxon>
        <taxon>Actinomycetota</taxon>
        <taxon>Actinomycetes</taxon>
        <taxon>Micrococcales</taxon>
        <taxon>Micrococcaceae</taxon>
        <taxon>Paenarthrobacter</taxon>
    </lineage>
</organism>
<evidence type="ECO:0000256" key="11">
    <source>
        <dbReference type="ARBA" id="ARBA00048670"/>
    </source>
</evidence>
<protein>
    <recommendedName>
        <fullName evidence="4 12">Acetolactate synthase</fullName>
        <ecNumber evidence="4 12">2.2.1.6</ecNumber>
    </recommendedName>
</protein>
<dbReference type="InterPro" id="IPR012846">
    <property type="entry name" value="Acetolactate_synth_lsu"/>
</dbReference>
<evidence type="ECO:0000256" key="8">
    <source>
        <dbReference type="ARBA" id="ARBA00022842"/>
    </source>
</evidence>
<dbReference type="RefSeq" id="WP_167262856.1">
    <property type="nucleotide sequence ID" value="NZ_BAAAVO010000002.1"/>
</dbReference>
<dbReference type="InterPro" id="IPR029061">
    <property type="entry name" value="THDP-binding"/>
</dbReference>
<accession>A0ABX0TG92</accession>
<dbReference type="PANTHER" id="PTHR18968">
    <property type="entry name" value="THIAMINE PYROPHOSPHATE ENZYMES"/>
    <property type="match status" value="1"/>
</dbReference>
<dbReference type="InterPro" id="IPR012000">
    <property type="entry name" value="Thiamin_PyroP_enz_cen_dom"/>
</dbReference>
<evidence type="ECO:0000256" key="4">
    <source>
        <dbReference type="ARBA" id="ARBA00013145"/>
    </source>
</evidence>
<dbReference type="Pfam" id="PF02776">
    <property type="entry name" value="TPP_enzyme_N"/>
    <property type="match status" value="1"/>
</dbReference>
<evidence type="ECO:0000259" key="14">
    <source>
        <dbReference type="Pfam" id="PF02775"/>
    </source>
</evidence>
<evidence type="ECO:0000259" key="15">
    <source>
        <dbReference type="Pfam" id="PF02776"/>
    </source>
</evidence>
<dbReference type="SUPFAM" id="SSF52518">
    <property type="entry name" value="Thiamin diphosphate-binding fold (THDP-binding)"/>
    <property type="match status" value="2"/>
</dbReference>
<evidence type="ECO:0000313" key="17">
    <source>
        <dbReference type="Proteomes" id="UP000802392"/>
    </source>
</evidence>
<dbReference type="Proteomes" id="UP000802392">
    <property type="component" value="Unassembled WGS sequence"/>
</dbReference>
<keyword evidence="9 12" id="KW-0786">Thiamine pyrophosphate</keyword>
<keyword evidence="10 12" id="KW-0100">Branched-chain amino acid biosynthesis</keyword>
<comment type="caution">
    <text evidence="16">The sequence shown here is derived from an EMBL/GenBank/DDBJ whole genome shotgun (WGS) entry which is preliminary data.</text>
</comment>
<evidence type="ECO:0000256" key="7">
    <source>
        <dbReference type="ARBA" id="ARBA00022723"/>
    </source>
</evidence>
<comment type="pathway">
    <text evidence="2 12">Amino-acid biosynthesis; L-valine biosynthesis; L-valine from pyruvate: step 1/4.</text>
</comment>
<dbReference type="InterPro" id="IPR011766">
    <property type="entry name" value="TPP_enzyme_TPP-bd"/>
</dbReference>
<evidence type="ECO:0000256" key="5">
    <source>
        <dbReference type="ARBA" id="ARBA00022605"/>
    </source>
</evidence>
<name>A0ABX0TG92_9MICC</name>
<evidence type="ECO:0000256" key="3">
    <source>
        <dbReference type="ARBA" id="ARBA00007812"/>
    </source>
</evidence>
<keyword evidence="5 12" id="KW-0028">Amino-acid biosynthesis</keyword>
<comment type="pathway">
    <text evidence="1 12">Amino-acid biosynthesis; L-isoleucine biosynthesis; L-isoleucine from 2-oxobutanoate: step 1/4.</text>
</comment>
<dbReference type="EMBL" id="JAAOZD010000001">
    <property type="protein sequence ID" value="NII99776.1"/>
    <property type="molecule type" value="Genomic_DNA"/>
</dbReference>
<dbReference type="NCBIfam" id="NF005860">
    <property type="entry name" value="PRK07789.1"/>
    <property type="match status" value="1"/>
</dbReference>
<dbReference type="CDD" id="cd02015">
    <property type="entry name" value="TPP_AHAS"/>
    <property type="match status" value="1"/>
</dbReference>
<sequence length="633" mass="67421">MSKGSPISPSLMAAKSAGAYKAPEKVERTAESVVDAAAPLSPVLGPNNVVPPTVMTGSQAIVRSLEELGVDDIFGLPGGAILPTYDPLMASSMNHILVRHEQGAGHAAQGYAMVTGRVGVCIATSGPGATNLVTAIMDAHMDSVPMVAITGQVSSGVIGTDAFQEADIVGITMPITKHSFLVTDPNDIPHVMAEAFHLASTGRPGPVLVDIAKDAQVGQMTFSWPPKVDLPGYRPVLRGHNKQVREAAKLIAASRKPVLYVGGGVVKAHASAELMELALATGAPVVTTLMARGAFPDSHPQHVGMPGMHGSVSAVTALQQADLLITLGARFDDRVTGVLKTFAPFAKVIHADIDPAEISKNRTADVPIVGSVKEIIPELTEAVRTQFEQTGTPDLDSWWAFLGNLRDTYPLGWTEPEDGLTAPQRVIKRIGELTGPEGVFVAGVGQHQMWAAQFIKYERPHAWLNSGGAGTMGYSVPAAMGAKVGEPDRVVWAIDGDGCFQMTNQELATCAINNIPIKVAIINNSSLGMVRQWQTLFYDGRYSNTDLNTGHDTVRIPDFVKLADAYGCAALRCERDEDIDATIQKALEINDRPVVIDFVVSPNSMVWPMVPAGVSNDQIQVARNMTPEWEEED</sequence>
<dbReference type="Gene3D" id="3.40.50.1220">
    <property type="entry name" value="TPP-binding domain"/>
    <property type="match status" value="1"/>
</dbReference>
<evidence type="ECO:0000256" key="2">
    <source>
        <dbReference type="ARBA" id="ARBA00005025"/>
    </source>
</evidence>
<keyword evidence="6 12" id="KW-0808">Transferase</keyword>
<keyword evidence="17" id="KW-1185">Reference proteome</keyword>
<proteinExistence type="inferred from homology"/>
<feature type="domain" description="Thiamine pyrophosphate enzyme central" evidence="13">
    <location>
        <begin position="244"/>
        <end position="379"/>
    </location>
</feature>
<dbReference type="InterPro" id="IPR045229">
    <property type="entry name" value="TPP_enz"/>
</dbReference>
<dbReference type="InterPro" id="IPR012001">
    <property type="entry name" value="Thiamin_PyroP_enz_TPP-bd_dom"/>
</dbReference>
<feature type="domain" description="Thiamine pyrophosphate enzyme TPP-binding" evidence="14">
    <location>
        <begin position="443"/>
        <end position="598"/>
    </location>
</feature>
<dbReference type="InterPro" id="IPR000399">
    <property type="entry name" value="TPP-bd_CS"/>
</dbReference>
<dbReference type="EC" id="2.2.1.6" evidence="4 12"/>
<evidence type="ECO:0000313" key="16">
    <source>
        <dbReference type="EMBL" id="NII99776.1"/>
    </source>
</evidence>
<comment type="similarity">
    <text evidence="3 12">Belongs to the TPP enzyme family.</text>
</comment>
<keyword evidence="7 12" id="KW-0479">Metal-binding</keyword>
<dbReference type="GO" id="GO:0003984">
    <property type="term" value="F:acetolactate synthase activity"/>
    <property type="evidence" value="ECO:0007669"/>
    <property type="project" value="UniProtKB-EC"/>
</dbReference>
<evidence type="ECO:0000256" key="1">
    <source>
        <dbReference type="ARBA" id="ARBA00004974"/>
    </source>
</evidence>
<comment type="cofactor">
    <cofactor evidence="12">
        <name>Mg(2+)</name>
        <dbReference type="ChEBI" id="CHEBI:18420"/>
    </cofactor>
    <text evidence="12">Binds 1 Mg(2+) ion per subunit.</text>
</comment>